<name>A0A1K0G7S0_9ACTN</name>
<reference evidence="2 3" key="1">
    <citation type="submission" date="2016-09" db="EMBL/GenBank/DDBJ databases">
        <title>Couchioplanes caeruleus draft genome sequence.</title>
        <authorList>
            <person name="Sheehan J."/>
            <person name="Caffrey P."/>
        </authorList>
    </citation>
    <scope>NUCLEOTIDE SEQUENCE [LARGE SCALE GENOMIC DNA]</scope>
    <source>
        <strain evidence="2 3">DSM 43634</strain>
    </source>
</reference>
<gene>
    <name evidence="2" type="ORF">BG844_16235</name>
</gene>
<keyword evidence="3" id="KW-1185">Reference proteome</keyword>
<evidence type="ECO:0000256" key="1">
    <source>
        <dbReference type="SAM" id="MobiDB-lite"/>
    </source>
</evidence>
<evidence type="ECO:0000313" key="3">
    <source>
        <dbReference type="Proteomes" id="UP000182486"/>
    </source>
</evidence>
<accession>A0A1K0G7S0</accession>
<protein>
    <submittedName>
        <fullName evidence="2">Uncharacterized protein</fullName>
    </submittedName>
</protein>
<dbReference type="EMBL" id="MEIA01000164">
    <property type="protein sequence ID" value="OJF13290.1"/>
    <property type="molecule type" value="Genomic_DNA"/>
</dbReference>
<feature type="region of interest" description="Disordered" evidence="1">
    <location>
        <begin position="41"/>
        <end position="77"/>
    </location>
</feature>
<organism evidence="2 3">
    <name type="scientific">Couchioplanes caeruleus subsp. caeruleus</name>
    <dbReference type="NCBI Taxonomy" id="56427"/>
    <lineage>
        <taxon>Bacteria</taxon>
        <taxon>Bacillati</taxon>
        <taxon>Actinomycetota</taxon>
        <taxon>Actinomycetes</taxon>
        <taxon>Micromonosporales</taxon>
        <taxon>Micromonosporaceae</taxon>
        <taxon>Couchioplanes</taxon>
    </lineage>
</organism>
<proteinExistence type="predicted"/>
<dbReference type="AlphaFoldDB" id="A0A1K0G7S0"/>
<feature type="region of interest" description="Disordered" evidence="1">
    <location>
        <begin position="1"/>
        <end position="21"/>
    </location>
</feature>
<sequence length="77" mass="7567">MGPVGGQKRAKSRDCRPSSGLAVGSIFETPVAVAARPVRTGRAGAGAPAGAGTAHEDGTVPGYAVTPPVRDGDRIVG</sequence>
<evidence type="ECO:0000313" key="2">
    <source>
        <dbReference type="EMBL" id="OJF13290.1"/>
    </source>
</evidence>
<dbReference type="Proteomes" id="UP000182486">
    <property type="component" value="Unassembled WGS sequence"/>
</dbReference>
<comment type="caution">
    <text evidence="2">The sequence shown here is derived from an EMBL/GenBank/DDBJ whole genome shotgun (WGS) entry which is preliminary data.</text>
</comment>